<dbReference type="EMBL" id="CP009961">
    <property type="protein sequence ID" value="AKG38671.1"/>
    <property type="molecule type" value="Genomic_DNA"/>
</dbReference>
<dbReference type="InterPro" id="IPR007159">
    <property type="entry name" value="SpoVT-AbrB_dom"/>
</dbReference>
<evidence type="ECO:0000313" key="3">
    <source>
        <dbReference type="Proteomes" id="UP000067434"/>
    </source>
</evidence>
<evidence type="ECO:0000259" key="1">
    <source>
        <dbReference type="SMART" id="SM00966"/>
    </source>
</evidence>
<protein>
    <recommendedName>
        <fullName evidence="1">SpoVT-AbrB domain-containing protein</fullName>
    </recommendedName>
</protein>
<dbReference type="KEGG" id="thf:MA03_04395"/>
<dbReference type="PATRIC" id="fig|1550241.5.peg.934"/>
<keyword evidence="3" id="KW-1185">Reference proteome</keyword>
<dbReference type="RefSeq" id="WP_052884111.1">
    <property type="nucleotide sequence ID" value="NZ_CP009961.1"/>
</dbReference>
<dbReference type="OrthoDB" id="40991at2157"/>
<dbReference type="GO" id="GO:0003677">
    <property type="term" value="F:DNA binding"/>
    <property type="evidence" value="ECO:0007669"/>
    <property type="project" value="InterPro"/>
</dbReference>
<dbReference type="Proteomes" id="UP000067434">
    <property type="component" value="Chromosome"/>
</dbReference>
<dbReference type="AlphaFoldDB" id="A0A0F7CL25"/>
<dbReference type="InterPro" id="IPR038078">
    <property type="entry name" value="PhoU-like_sf"/>
</dbReference>
<proteinExistence type="predicted"/>
<dbReference type="GeneID" id="25401444"/>
<name>A0A0F7CL25_9CREN</name>
<dbReference type="GO" id="GO:0030643">
    <property type="term" value="P:intracellular phosphate ion homeostasis"/>
    <property type="evidence" value="ECO:0007669"/>
    <property type="project" value="InterPro"/>
</dbReference>
<gene>
    <name evidence="2" type="ORF">MA03_04395</name>
</gene>
<dbReference type="Gene3D" id="1.20.58.220">
    <property type="entry name" value="Phosphate transport system protein phou homolog 2, domain 2"/>
    <property type="match status" value="2"/>
</dbReference>
<reference evidence="2 3" key="1">
    <citation type="journal article" date="2015" name="Stand. Genomic Sci.">
        <title>Complete genome sequence of and proposal of Thermofilum uzonense sp. nov. a novel hyperthermophilic crenarchaeon and emended description of the genus Thermofilum.</title>
        <authorList>
            <person name="Toshchakov S.V."/>
            <person name="Korzhenkov A.A."/>
            <person name="Samarov N.I."/>
            <person name="Mazunin I.O."/>
            <person name="Mozhey O.I."/>
            <person name="Shmyr I.S."/>
            <person name="Derbikova K.S."/>
            <person name="Taranov E.A."/>
            <person name="Dominova I.N."/>
            <person name="Bonch-Osmolovskaya E.A."/>
            <person name="Patrushev M.V."/>
            <person name="Podosokorskaya O.A."/>
            <person name="Kublanov I.V."/>
        </authorList>
    </citation>
    <scope>NUCLEOTIDE SEQUENCE [LARGE SCALE GENOMIC DNA]</scope>
    <source>
        <strain evidence="2 3">1807-2</strain>
    </source>
</reference>
<sequence length="338" mass="38201">MSAQRVVRRVQVTGGSTFIISIPKEWASSVGIDRGSMVTLSLEHDGSIRVIPSGKKLQSTNVAEIFVKKEISEGAVLREIMSKYLVGYKTIHVRFQQDNPILRGKLKEIAVKKLIGAEVLHEDSREMTIQVLVNVGDFPLINIIQKMGDTDKSMLLDAIELFRKGLKDKTYIGELAMRDDIVDKLYLYGLRQLNTALKGYVSLEEIGLSRSEEILSYGMVLKNMERIGDHAATIATHLQEIPIDFKGVKDIFAFGEAVTEFFMQSVKTFLDRNKKQANDLLDAKIEEIKEMERKLSNIYTVEDARVLTTIRTIVGSYRRVADYSTDILEATIDLHDIR</sequence>
<dbReference type="GO" id="GO:0045936">
    <property type="term" value="P:negative regulation of phosphate metabolic process"/>
    <property type="evidence" value="ECO:0007669"/>
    <property type="project" value="InterPro"/>
</dbReference>
<dbReference type="SUPFAM" id="SSF109755">
    <property type="entry name" value="PhoU-like"/>
    <property type="match status" value="1"/>
</dbReference>
<accession>A0A0F7CL25</accession>
<dbReference type="PANTHER" id="PTHR42930:SF2">
    <property type="entry name" value="PHOU DOMAIN-CONTAINING PROTEIN"/>
    <property type="match status" value="1"/>
</dbReference>
<organism evidence="2 3">
    <name type="scientific">Infirmifilum uzonense</name>
    <dbReference type="NCBI Taxonomy" id="1550241"/>
    <lineage>
        <taxon>Archaea</taxon>
        <taxon>Thermoproteota</taxon>
        <taxon>Thermoprotei</taxon>
        <taxon>Thermofilales</taxon>
        <taxon>Thermofilaceae</taxon>
        <taxon>Infirmifilum</taxon>
    </lineage>
</organism>
<dbReference type="InterPro" id="IPR026022">
    <property type="entry name" value="PhoU_dom"/>
</dbReference>
<dbReference type="PANTHER" id="PTHR42930">
    <property type="entry name" value="PHOSPHATE-SPECIFIC TRANSPORT SYSTEM ACCESSORY PROTEIN PHOU"/>
    <property type="match status" value="1"/>
</dbReference>
<dbReference type="Pfam" id="PF04014">
    <property type="entry name" value="MazE_antitoxin"/>
    <property type="match status" value="1"/>
</dbReference>
<feature type="domain" description="SpoVT-AbrB" evidence="1">
    <location>
        <begin position="12"/>
        <end position="58"/>
    </location>
</feature>
<dbReference type="Pfam" id="PF01895">
    <property type="entry name" value="PhoU"/>
    <property type="match status" value="2"/>
</dbReference>
<evidence type="ECO:0000313" key="2">
    <source>
        <dbReference type="EMBL" id="AKG38671.1"/>
    </source>
</evidence>
<dbReference type="InterPro" id="IPR028366">
    <property type="entry name" value="PhoU"/>
</dbReference>
<dbReference type="SMART" id="SM00966">
    <property type="entry name" value="SpoVT_AbrB"/>
    <property type="match status" value="1"/>
</dbReference>
<dbReference type="HOGENOM" id="CLU_069302_1_0_2"/>
<dbReference type="STRING" id="1550241.MA03_04395"/>